<feature type="compositionally biased region" description="Low complexity" evidence="1">
    <location>
        <begin position="22"/>
        <end position="33"/>
    </location>
</feature>
<evidence type="ECO:0000313" key="3">
    <source>
        <dbReference type="Proteomes" id="UP000054549"/>
    </source>
</evidence>
<dbReference type="Proteomes" id="UP000054549">
    <property type="component" value="Unassembled WGS sequence"/>
</dbReference>
<feature type="compositionally biased region" description="Low complexity" evidence="1">
    <location>
        <begin position="193"/>
        <end position="205"/>
    </location>
</feature>
<name>A0A0C2WP40_AMAMK</name>
<feature type="compositionally biased region" description="Low complexity" evidence="1">
    <location>
        <begin position="169"/>
        <end position="180"/>
    </location>
</feature>
<keyword evidence="3" id="KW-1185">Reference proteome</keyword>
<dbReference type="InParanoid" id="A0A0C2WP40"/>
<gene>
    <name evidence="2" type="ORF">M378DRAFT_12145</name>
</gene>
<feature type="region of interest" description="Disordered" evidence="1">
    <location>
        <begin position="17"/>
        <end position="81"/>
    </location>
</feature>
<reference evidence="2 3" key="1">
    <citation type="submission" date="2014-04" db="EMBL/GenBank/DDBJ databases">
        <title>Evolutionary Origins and Diversification of the Mycorrhizal Mutualists.</title>
        <authorList>
            <consortium name="DOE Joint Genome Institute"/>
            <consortium name="Mycorrhizal Genomics Consortium"/>
            <person name="Kohler A."/>
            <person name="Kuo A."/>
            <person name="Nagy L.G."/>
            <person name="Floudas D."/>
            <person name="Copeland A."/>
            <person name="Barry K.W."/>
            <person name="Cichocki N."/>
            <person name="Veneault-Fourrey C."/>
            <person name="LaButti K."/>
            <person name="Lindquist E.A."/>
            <person name="Lipzen A."/>
            <person name="Lundell T."/>
            <person name="Morin E."/>
            <person name="Murat C."/>
            <person name="Riley R."/>
            <person name="Ohm R."/>
            <person name="Sun H."/>
            <person name="Tunlid A."/>
            <person name="Henrissat B."/>
            <person name="Grigoriev I.V."/>
            <person name="Hibbett D.S."/>
            <person name="Martin F."/>
        </authorList>
    </citation>
    <scope>NUCLEOTIDE SEQUENCE [LARGE SCALE GENOMIC DNA]</scope>
    <source>
        <strain evidence="2 3">Koide BX008</strain>
    </source>
</reference>
<dbReference type="EMBL" id="KN818259">
    <property type="protein sequence ID" value="KIL63402.1"/>
    <property type="molecule type" value="Genomic_DNA"/>
</dbReference>
<sequence>MSSKAIAIANNLNKERASQFLSTSPASSVSSSSGLYIPVHKRRTSRTDESFSSSSSSSSFSRPSSRAESHIESESGLGYHHDTTHVYSRDALLALAKSPLATMAKEVKDGLRETVPEIVMSRKTRKAMEFRARTQQQQQQIISHQKETIEDPPRRHQHSPRRNRVLLHSQDSPADSAQQQHPGQSRRQVRLDQPQQHAAAQPRANQQKRRIASSTGTNTRSHDADVNWRMTAGPPSITISAA</sequence>
<dbReference type="HOGENOM" id="CLU_1146936_0_0_1"/>
<evidence type="ECO:0000313" key="2">
    <source>
        <dbReference type="EMBL" id="KIL63402.1"/>
    </source>
</evidence>
<feature type="compositionally biased region" description="Basic residues" evidence="1">
    <location>
        <begin position="155"/>
        <end position="165"/>
    </location>
</feature>
<dbReference type="AlphaFoldDB" id="A0A0C2WP40"/>
<feature type="region of interest" description="Disordered" evidence="1">
    <location>
        <begin position="130"/>
        <end position="242"/>
    </location>
</feature>
<accession>A0A0C2WP40</accession>
<proteinExistence type="predicted"/>
<feature type="compositionally biased region" description="Basic and acidic residues" evidence="1">
    <location>
        <begin position="144"/>
        <end position="154"/>
    </location>
</feature>
<dbReference type="OrthoDB" id="2972209at2759"/>
<organism evidence="2 3">
    <name type="scientific">Amanita muscaria (strain Koide BX008)</name>
    <dbReference type="NCBI Taxonomy" id="946122"/>
    <lineage>
        <taxon>Eukaryota</taxon>
        <taxon>Fungi</taxon>
        <taxon>Dikarya</taxon>
        <taxon>Basidiomycota</taxon>
        <taxon>Agaricomycotina</taxon>
        <taxon>Agaricomycetes</taxon>
        <taxon>Agaricomycetidae</taxon>
        <taxon>Agaricales</taxon>
        <taxon>Pluteineae</taxon>
        <taxon>Amanitaceae</taxon>
        <taxon>Amanita</taxon>
    </lineage>
</organism>
<evidence type="ECO:0000256" key="1">
    <source>
        <dbReference type="SAM" id="MobiDB-lite"/>
    </source>
</evidence>
<protein>
    <submittedName>
        <fullName evidence="2">Uncharacterized protein</fullName>
    </submittedName>
</protein>
<feature type="compositionally biased region" description="Low complexity" evidence="1">
    <location>
        <begin position="50"/>
        <end position="64"/>
    </location>
</feature>
<feature type="compositionally biased region" description="Basic and acidic residues" evidence="1">
    <location>
        <begin position="65"/>
        <end position="81"/>
    </location>
</feature>